<dbReference type="AlphaFoldDB" id="A0A3S0XJ27"/>
<protein>
    <recommendedName>
        <fullName evidence="4">2-amino-4-hydroxy-6-hydroxymethyldihydropteridine pyrophosphokinase</fullName>
        <ecNumber evidence="3">2.7.6.3</ecNumber>
    </recommendedName>
    <alternativeName>
        <fullName evidence="11">6-hydroxymethyl-7,8-dihydropterin pyrophosphokinase</fullName>
    </alternativeName>
    <alternativeName>
        <fullName evidence="12">7,8-dihydro-6-hydroxymethylpterin-pyrophosphokinase</fullName>
    </alternativeName>
</protein>
<sequence>MSDQTLPPKSGASALDPAKDSLVTTVHLALGGNLGDRRANLSAAIDRLGALLRIDRLSAVYETAPMYVTDQPAFLNMALSGTTDLAPRELLRAVKRIEEELGRNLDGLRFGPRPIDIDILFQGALVMASPDLEIPHPRIAERAFVLCPLADIAADLRHPALGRTIAELLAGAPGRDSVVRVADALEPHPPSPSTI</sequence>
<comment type="similarity">
    <text evidence="2">Belongs to the HPPK family.</text>
</comment>
<organism evidence="14 15">
    <name type="scientific">Azospirillum doebereinerae</name>
    <dbReference type="NCBI Taxonomy" id="92933"/>
    <lineage>
        <taxon>Bacteria</taxon>
        <taxon>Pseudomonadati</taxon>
        <taxon>Pseudomonadota</taxon>
        <taxon>Alphaproteobacteria</taxon>
        <taxon>Rhodospirillales</taxon>
        <taxon>Azospirillaceae</taxon>
        <taxon>Azospirillum</taxon>
    </lineage>
</organism>
<dbReference type="EC" id="2.7.6.3" evidence="3"/>
<evidence type="ECO:0000313" key="14">
    <source>
        <dbReference type="EMBL" id="RUQ64032.1"/>
    </source>
</evidence>
<dbReference type="NCBIfam" id="TIGR01498">
    <property type="entry name" value="folK"/>
    <property type="match status" value="1"/>
</dbReference>
<evidence type="ECO:0000259" key="13">
    <source>
        <dbReference type="PROSITE" id="PS00794"/>
    </source>
</evidence>
<dbReference type="PANTHER" id="PTHR43071">
    <property type="entry name" value="2-AMINO-4-HYDROXY-6-HYDROXYMETHYLDIHYDROPTERIDINE PYROPHOSPHOKINASE"/>
    <property type="match status" value="1"/>
</dbReference>
<dbReference type="CDD" id="cd00483">
    <property type="entry name" value="HPPK"/>
    <property type="match status" value="1"/>
</dbReference>
<dbReference type="UniPathway" id="UPA00077">
    <property type="reaction ID" value="UER00155"/>
</dbReference>
<evidence type="ECO:0000256" key="5">
    <source>
        <dbReference type="ARBA" id="ARBA00022679"/>
    </source>
</evidence>
<dbReference type="OrthoDB" id="9808041at2"/>
<comment type="pathway">
    <text evidence="1">Cofactor biosynthesis; tetrahydrofolate biosynthesis; 2-amino-4-hydroxy-6-hydroxymethyl-7,8-dihydropteridine diphosphate from 7,8-dihydroneopterin triphosphate: step 4/4.</text>
</comment>
<keyword evidence="5 14" id="KW-0808">Transferase</keyword>
<keyword evidence="6" id="KW-0547">Nucleotide-binding</keyword>
<comment type="caution">
    <text evidence="14">The sequence shown here is derived from an EMBL/GenBank/DDBJ whole genome shotgun (WGS) entry which is preliminary data.</text>
</comment>
<evidence type="ECO:0000256" key="4">
    <source>
        <dbReference type="ARBA" id="ARBA00016218"/>
    </source>
</evidence>
<name>A0A3S0XJ27_9PROT</name>
<evidence type="ECO:0000256" key="12">
    <source>
        <dbReference type="ARBA" id="ARBA00033413"/>
    </source>
</evidence>
<evidence type="ECO:0000256" key="9">
    <source>
        <dbReference type="ARBA" id="ARBA00022909"/>
    </source>
</evidence>
<evidence type="ECO:0000256" key="10">
    <source>
        <dbReference type="ARBA" id="ARBA00029409"/>
    </source>
</evidence>
<evidence type="ECO:0000256" key="2">
    <source>
        <dbReference type="ARBA" id="ARBA00005810"/>
    </source>
</evidence>
<dbReference type="PROSITE" id="PS00794">
    <property type="entry name" value="HPPK"/>
    <property type="match status" value="1"/>
</dbReference>
<keyword evidence="15" id="KW-1185">Reference proteome</keyword>
<accession>A0A3S0XJ27</accession>
<dbReference type="GO" id="GO:0003848">
    <property type="term" value="F:2-amino-4-hydroxy-6-hydroxymethyldihydropteridine diphosphokinase activity"/>
    <property type="evidence" value="ECO:0007669"/>
    <property type="project" value="UniProtKB-EC"/>
</dbReference>
<dbReference type="SUPFAM" id="SSF55083">
    <property type="entry name" value="6-hydroxymethyl-7,8-dihydropterin pyrophosphokinase, HPPK"/>
    <property type="match status" value="1"/>
</dbReference>
<evidence type="ECO:0000256" key="11">
    <source>
        <dbReference type="ARBA" id="ARBA00029766"/>
    </source>
</evidence>
<dbReference type="GO" id="GO:0016301">
    <property type="term" value="F:kinase activity"/>
    <property type="evidence" value="ECO:0007669"/>
    <property type="project" value="UniProtKB-KW"/>
</dbReference>
<evidence type="ECO:0000256" key="3">
    <source>
        <dbReference type="ARBA" id="ARBA00013253"/>
    </source>
</evidence>
<proteinExistence type="inferred from homology"/>
<dbReference type="PANTHER" id="PTHR43071:SF1">
    <property type="entry name" value="2-AMINO-4-HYDROXY-6-HYDROXYMETHYLDIHYDROPTERIDINE PYROPHOSPHOKINASE"/>
    <property type="match status" value="1"/>
</dbReference>
<dbReference type="InterPro" id="IPR035907">
    <property type="entry name" value="Hppk_sf"/>
</dbReference>
<comment type="function">
    <text evidence="10">Catalyzes the transfer of pyrophosphate from adenosine triphosphate (ATP) to 6-hydroxymethyl-7,8-dihydropterin, an enzymatic step in folate biosynthesis pathway.</text>
</comment>
<gene>
    <name evidence="14" type="primary">folK</name>
    <name evidence="14" type="ORF">EJ913_26650</name>
</gene>
<keyword evidence="8" id="KW-0067">ATP-binding</keyword>
<dbReference type="GO" id="GO:0046656">
    <property type="term" value="P:folic acid biosynthetic process"/>
    <property type="evidence" value="ECO:0007669"/>
    <property type="project" value="UniProtKB-KW"/>
</dbReference>
<reference evidence="14 15" key="1">
    <citation type="submission" date="2018-12" db="EMBL/GenBank/DDBJ databases">
        <authorList>
            <person name="Yang Y."/>
        </authorList>
    </citation>
    <scope>NUCLEOTIDE SEQUENCE [LARGE SCALE GENOMIC DNA]</scope>
    <source>
        <strain evidence="14 15">GSF71</strain>
    </source>
</reference>
<dbReference type="EMBL" id="RZIJ01000030">
    <property type="protein sequence ID" value="RUQ64032.1"/>
    <property type="molecule type" value="Genomic_DNA"/>
</dbReference>
<dbReference type="InterPro" id="IPR000550">
    <property type="entry name" value="Hppk"/>
</dbReference>
<dbReference type="GO" id="GO:0005524">
    <property type="term" value="F:ATP binding"/>
    <property type="evidence" value="ECO:0007669"/>
    <property type="project" value="UniProtKB-KW"/>
</dbReference>
<dbReference type="RefSeq" id="WP_127003662.1">
    <property type="nucleotide sequence ID" value="NZ_JBNPXW010000021.1"/>
</dbReference>
<evidence type="ECO:0000256" key="8">
    <source>
        <dbReference type="ARBA" id="ARBA00022840"/>
    </source>
</evidence>
<feature type="domain" description="7,8-dihydro-6-hydroxymethylpterin-pyrophosphokinase" evidence="13">
    <location>
        <begin position="109"/>
        <end position="120"/>
    </location>
</feature>
<evidence type="ECO:0000313" key="15">
    <source>
        <dbReference type="Proteomes" id="UP000280346"/>
    </source>
</evidence>
<keyword evidence="9" id="KW-0289">Folate biosynthesis</keyword>
<dbReference type="GO" id="GO:0046654">
    <property type="term" value="P:tetrahydrofolate biosynthetic process"/>
    <property type="evidence" value="ECO:0007669"/>
    <property type="project" value="UniProtKB-UniPathway"/>
</dbReference>
<dbReference type="Proteomes" id="UP000280346">
    <property type="component" value="Unassembled WGS sequence"/>
</dbReference>
<keyword evidence="7 14" id="KW-0418">Kinase</keyword>
<evidence type="ECO:0000256" key="1">
    <source>
        <dbReference type="ARBA" id="ARBA00005051"/>
    </source>
</evidence>
<dbReference type="Pfam" id="PF01288">
    <property type="entry name" value="HPPK"/>
    <property type="match status" value="1"/>
</dbReference>
<dbReference type="Gene3D" id="3.30.70.560">
    <property type="entry name" value="7,8-Dihydro-6-hydroxymethylpterin-pyrophosphokinase HPPK"/>
    <property type="match status" value="1"/>
</dbReference>
<evidence type="ECO:0000256" key="7">
    <source>
        <dbReference type="ARBA" id="ARBA00022777"/>
    </source>
</evidence>
<evidence type="ECO:0000256" key="6">
    <source>
        <dbReference type="ARBA" id="ARBA00022741"/>
    </source>
</evidence>